<reference evidence="2" key="1">
    <citation type="journal article" date="2022" name="bioRxiv">
        <title>Sequencing and chromosome-scale assembly of the giantPleurodeles waltlgenome.</title>
        <authorList>
            <person name="Brown T."/>
            <person name="Elewa A."/>
            <person name="Iarovenko S."/>
            <person name="Subramanian E."/>
            <person name="Araus A.J."/>
            <person name="Petzold A."/>
            <person name="Susuki M."/>
            <person name="Suzuki K.-i.T."/>
            <person name="Hayashi T."/>
            <person name="Toyoda A."/>
            <person name="Oliveira C."/>
            <person name="Osipova E."/>
            <person name="Leigh N.D."/>
            <person name="Simon A."/>
            <person name="Yun M.H."/>
        </authorList>
    </citation>
    <scope>NUCLEOTIDE SEQUENCE</scope>
    <source>
        <strain evidence="2">20211129_DDA</strain>
        <tissue evidence="2">Liver</tissue>
    </source>
</reference>
<accession>A0AAV7WM82</accession>
<gene>
    <name evidence="2" type="ORF">NDU88_002802</name>
</gene>
<dbReference type="AlphaFoldDB" id="A0AAV7WM82"/>
<dbReference type="Proteomes" id="UP001066276">
    <property type="component" value="Chromosome 1_1"/>
</dbReference>
<evidence type="ECO:0000313" key="2">
    <source>
        <dbReference type="EMBL" id="KAJ1215193.1"/>
    </source>
</evidence>
<keyword evidence="3" id="KW-1185">Reference proteome</keyword>
<name>A0AAV7WM82_PLEWA</name>
<organism evidence="2 3">
    <name type="scientific">Pleurodeles waltl</name>
    <name type="common">Iberian ribbed newt</name>
    <dbReference type="NCBI Taxonomy" id="8319"/>
    <lineage>
        <taxon>Eukaryota</taxon>
        <taxon>Metazoa</taxon>
        <taxon>Chordata</taxon>
        <taxon>Craniata</taxon>
        <taxon>Vertebrata</taxon>
        <taxon>Euteleostomi</taxon>
        <taxon>Amphibia</taxon>
        <taxon>Batrachia</taxon>
        <taxon>Caudata</taxon>
        <taxon>Salamandroidea</taxon>
        <taxon>Salamandridae</taxon>
        <taxon>Pleurodelinae</taxon>
        <taxon>Pleurodeles</taxon>
    </lineage>
</organism>
<protein>
    <submittedName>
        <fullName evidence="2">Uncharacterized protein</fullName>
    </submittedName>
</protein>
<feature type="region of interest" description="Disordered" evidence="1">
    <location>
        <begin position="74"/>
        <end position="99"/>
    </location>
</feature>
<proteinExistence type="predicted"/>
<sequence>MGLPTRRETSLGPGLLPRSLPLLPQWSQAAWLVHWGRGVAARLRFRGSLGRVSTGSSLTLSLLEERMPEEPLSVSGRQAHSNAHRDIQAVPEYSCMTPR</sequence>
<evidence type="ECO:0000313" key="3">
    <source>
        <dbReference type="Proteomes" id="UP001066276"/>
    </source>
</evidence>
<comment type="caution">
    <text evidence="2">The sequence shown here is derived from an EMBL/GenBank/DDBJ whole genome shotgun (WGS) entry which is preliminary data.</text>
</comment>
<dbReference type="EMBL" id="JANPWB010000001">
    <property type="protein sequence ID" value="KAJ1215193.1"/>
    <property type="molecule type" value="Genomic_DNA"/>
</dbReference>
<evidence type="ECO:0000256" key="1">
    <source>
        <dbReference type="SAM" id="MobiDB-lite"/>
    </source>
</evidence>